<proteinExistence type="predicted"/>
<keyword evidence="2" id="KW-1185">Reference proteome</keyword>
<dbReference type="OrthoDB" id="1912039at2759"/>
<organism evidence="1 2">
    <name type="scientific">Vanilla planifolia</name>
    <name type="common">Vanilla</name>
    <dbReference type="NCBI Taxonomy" id="51239"/>
    <lineage>
        <taxon>Eukaryota</taxon>
        <taxon>Viridiplantae</taxon>
        <taxon>Streptophyta</taxon>
        <taxon>Embryophyta</taxon>
        <taxon>Tracheophyta</taxon>
        <taxon>Spermatophyta</taxon>
        <taxon>Magnoliopsida</taxon>
        <taxon>Liliopsida</taxon>
        <taxon>Asparagales</taxon>
        <taxon>Orchidaceae</taxon>
        <taxon>Vanilloideae</taxon>
        <taxon>Vanilleae</taxon>
        <taxon>Vanilla</taxon>
    </lineage>
</organism>
<gene>
    <name evidence="1" type="ORF">HPP92_010174</name>
</gene>
<name>A0A835QTF0_VANPL</name>
<dbReference type="AlphaFoldDB" id="A0A835QTF0"/>
<dbReference type="Proteomes" id="UP000636800">
    <property type="component" value="Chromosome 5"/>
</dbReference>
<evidence type="ECO:0000313" key="2">
    <source>
        <dbReference type="Proteomes" id="UP000636800"/>
    </source>
</evidence>
<accession>A0A835QTF0</accession>
<sequence length="171" mass="18589">MNADMKVKREFAVHMSPVGGIFDRKKKKKRSSPHGINFPQLLDLHHALDLRGVERIDQSLPPGDLKMRLAVGKGCGDRGRIGEAAILVKAVYRPSPGVLPNVVVGELGGSPKERSEKGKNLGSGGHSRCACHGGSNPFFFFFFPLLLFGVGRRFDDGRQRLTGWKVEAAAG</sequence>
<comment type="caution">
    <text evidence="1">The sequence shown here is derived from an EMBL/GenBank/DDBJ whole genome shotgun (WGS) entry which is preliminary data.</text>
</comment>
<dbReference type="EMBL" id="JADCNL010000005">
    <property type="protein sequence ID" value="KAG0479316.1"/>
    <property type="molecule type" value="Genomic_DNA"/>
</dbReference>
<evidence type="ECO:0000313" key="1">
    <source>
        <dbReference type="EMBL" id="KAG0479316.1"/>
    </source>
</evidence>
<reference evidence="1 2" key="1">
    <citation type="journal article" date="2020" name="Nat. Food">
        <title>A phased Vanilla planifolia genome enables genetic improvement of flavour and production.</title>
        <authorList>
            <person name="Hasing T."/>
            <person name="Tang H."/>
            <person name="Brym M."/>
            <person name="Khazi F."/>
            <person name="Huang T."/>
            <person name="Chambers A.H."/>
        </authorList>
    </citation>
    <scope>NUCLEOTIDE SEQUENCE [LARGE SCALE GENOMIC DNA]</scope>
    <source>
        <tissue evidence="1">Leaf</tissue>
    </source>
</reference>
<protein>
    <submittedName>
        <fullName evidence="1">Uncharacterized protein</fullName>
    </submittedName>
</protein>